<accession>A0A9D2VET3</accession>
<dbReference type="Proteomes" id="UP000700248">
    <property type="component" value="Unassembled WGS sequence"/>
</dbReference>
<evidence type="ECO:0000256" key="7">
    <source>
        <dbReference type="PROSITE-ProRule" id="PRU00278"/>
    </source>
</evidence>
<evidence type="ECO:0000256" key="2">
    <source>
        <dbReference type="ARBA" id="ARBA00007656"/>
    </source>
</evidence>
<dbReference type="SUPFAM" id="SSF54534">
    <property type="entry name" value="FKBP-like"/>
    <property type="match status" value="1"/>
</dbReference>
<keyword evidence="4 8" id="KW-0732">Signal</keyword>
<dbReference type="PANTHER" id="PTHR47245">
    <property type="entry name" value="PEPTIDYLPROLYL ISOMERASE"/>
    <property type="match status" value="1"/>
</dbReference>
<comment type="similarity">
    <text evidence="2">Belongs to the PpiC/parvulin rotamase family.</text>
</comment>
<name>A0A9D2VET3_9BURK</name>
<evidence type="ECO:0000256" key="3">
    <source>
        <dbReference type="ARBA" id="ARBA00013194"/>
    </source>
</evidence>
<evidence type="ECO:0000256" key="1">
    <source>
        <dbReference type="ARBA" id="ARBA00000971"/>
    </source>
</evidence>
<evidence type="ECO:0000256" key="6">
    <source>
        <dbReference type="ARBA" id="ARBA00023235"/>
    </source>
</evidence>
<dbReference type="RefSeq" id="WP_167660141.1">
    <property type="nucleotide sequence ID" value="NZ_BMCQ01000002.1"/>
</dbReference>
<proteinExistence type="inferred from homology"/>
<evidence type="ECO:0000259" key="9">
    <source>
        <dbReference type="PROSITE" id="PS50198"/>
    </source>
</evidence>
<dbReference type="Proteomes" id="UP000783934">
    <property type="component" value="Unassembled WGS sequence"/>
</dbReference>
<dbReference type="InterPro" id="IPR046357">
    <property type="entry name" value="PPIase_dom_sf"/>
</dbReference>
<dbReference type="InterPro" id="IPR000297">
    <property type="entry name" value="PPIase_PpiC"/>
</dbReference>
<sequence length="258" mass="28683">MKRFAIAALSCALAFPLAAQNVATVNGEAITQKQVDEFITLLVEQGAKDSPELREQVKKEMTVRLVATQEAKKMGLDKKPEVAQELELAQQGILVRALLNDYVTKHPLSDKDIKAEYDRLKKEEAGQKEYKVKHILVKEEAEAKQLLADIKAKKISFADAAKEKSIDPGSGAQGGDLGWAPNTVYVEEFSDAVAKQKKGELSAAPVQSQFGWHILQVDDVRDITFPALDEVKPQIEELLRQKQLTDFQNSLMEKAKIQ</sequence>
<evidence type="ECO:0000256" key="5">
    <source>
        <dbReference type="ARBA" id="ARBA00023110"/>
    </source>
</evidence>
<gene>
    <name evidence="11" type="ORF">GGR41_000041</name>
    <name evidence="10" type="ORF">K8U84_02140</name>
</gene>
<keyword evidence="5 7" id="KW-0697">Rotamase</keyword>
<dbReference type="Pfam" id="PF00639">
    <property type="entry name" value="Rotamase"/>
    <property type="match status" value="1"/>
</dbReference>
<reference evidence="10" key="2">
    <citation type="journal article" date="2021" name="PeerJ">
        <title>Extensive microbial diversity within the chicken gut microbiome revealed by metagenomics and culture.</title>
        <authorList>
            <person name="Gilroy R."/>
            <person name="Ravi A."/>
            <person name="Getino M."/>
            <person name="Pursley I."/>
            <person name="Horton D.L."/>
            <person name="Alikhan N.F."/>
            <person name="Baker D."/>
            <person name="Gharbi K."/>
            <person name="Hall N."/>
            <person name="Watson M."/>
            <person name="Adriaenssens E.M."/>
            <person name="Foster-Nyarko E."/>
            <person name="Jarju S."/>
            <person name="Secka A."/>
            <person name="Antonio M."/>
            <person name="Oren A."/>
            <person name="Chaudhuri R.R."/>
            <person name="La Ragione R."/>
            <person name="Hildebrand F."/>
            <person name="Pallen M.J."/>
        </authorList>
    </citation>
    <scope>NUCLEOTIDE SEQUENCE</scope>
    <source>
        <strain evidence="10">CHK175-13533</strain>
    </source>
</reference>
<reference evidence="11 13" key="1">
    <citation type="submission" date="2020-03" db="EMBL/GenBank/DDBJ databases">
        <title>Genomic Encyclopedia of Type Strains, Phase IV (KMG-IV): sequencing the most valuable type-strain genomes for metagenomic binning, comparative biology and taxonomic classification.</title>
        <authorList>
            <person name="Goeker M."/>
        </authorList>
    </citation>
    <scope>NUCLEOTIDE SEQUENCE [LARGE SCALE GENOMIC DNA]</scope>
    <source>
        <strain evidence="11 13">DSM 26613</strain>
    </source>
</reference>
<dbReference type="AlphaFoldDB" id="A0A9D2VET3"/>
<dbReference type="PROSITE" id="PS01096">
    <property type="entry name" value="PPIC_PPIASE_1"/>
    <property type="match status" value="1"/>
</dbReference>
<keyword evidence="13" id="KW-1185">Reference proteome</keyword>
<dbReference type="EMBL" id="DYTQ01000030">
    <property type="protein sequence ID" value="HJH23336.1"/>
    <property type="molecule type" value="Genomic_DNA"/>
</dbReference>
<evidence type="ECO:0000256" key="8">
    <source>
        <dbReference type="SAM" id="SignalP"/>
    </source>
</evidence>
<dbReference type="InterPro" id="IPR050245">
    <property type="entry name" value="PrsA_foldase"/>
</dbReference>
<comment type="caution">
    <text evidence="10">The sequence shown here is derived from an EMBL/GenBank/DDBJ whole genome shotgun (WGS) entry which is preliminary data.</text>
</comment>
<dbReference type="Gene3D" id="1.10.8.1040">
    <property type="match status" value="1"/>
</dbReference>
<comment type="catalytic activity">
    <reaction evidence="1">
        <text>[protein]-peptidylproline (omega=180) = [protein]-peptidylproline (omega=0)</text>
        <dbReference type="Rhea" id="RHEA:16237"/>
        <dbReference type="Rhea" id="RHEA-COMP:10747"/>
        <dbReference type="Rhea" id="RHEA-COMP:10748"/>
        <dbReference type="ChEBI" id="CHEBI:83833"/>
        <dbReference type="ChEBI" id="CHEBI:83834"/>
        <dbReference type="EC" id="5.2.1.8"/>
    </reaction>
</comment>
<feature type="signal peptide" evidence="8">
    <location>
        <begin position="1"/>
        <end position="19"/>
    </location>
</feature>
<reference evidence="10" key="3">
    <citation type="submission" date="2021-09" db="EMBL/GenBank/DDBJ databases">
        <authorList>
            <person name="Gilroy R."/>
        </authorList>
    </citation>
    <scope>NUCLEOTIDE SEQUENCE</scope>
    <source>
        <strain evidence="10">CHK175-13533</strain>
    </source>
</reference>
<evidence type="ECO:0000313" key="10">
    <source>
        <dbReference type="EMBL" id="HJH23336.1"/>
    </source>
</evidence>
<evidence type="ECO:0000313" key="13">
    <source>
        <dbReference type="Proteomes" id="UP000783934"/>
    </source>
</evidence>
<dbReference type="Gene3D" id="3.10.50.40">
    <property type="match status" value="1"/>
</dbReference>
<evidence type="ECO:0000313" key="12">
    <source>
        <dbReference type="Proteomes" id="UP000700248"/>
    </source>
</evidence>
<feature type="domain" description="PpiC" evidence="9">
    <location>
        <begin position="127"/>
        <end position="219"/>
    </location>
</feature>
<organism evidence="10 12">
    <name type="scientific">Paenalcaligenes hominis</name>
    <dbReference type="NCBI Taxonomy" id="643674"/>
    <lineage>
        <taxon>Bacteria</taxon>
        <taxon>Pseudomonadati</taxon>
        <taxon>Pseudomonadota</taxon>
        <taxon>Betaproteobacteria</taxon>
        <taxon>Burkholderiales</taxon>
        <taxon>Alcaligenaceae</taxon>
        <taxon>Paenalcaligenes</taxon>
    </lineage>
</organism>
<protein>
    <recommendedName>
        <fullName evidence="3">peptidylprolyl isomerase</fullName>
        <ecNumber evidence="3">5.2.1.8</ecNumber>
    </recommendedName>
</protein>
<dbReference type="PANTHER" id="PTHR47245:SF1">
    <property type="entry name" value="FOLDASE PROTEIN PRSA"/>
    <property type="match status" value="1"/>
</dbReference>
<keyword evidence="6 7" id="KW-0413">Isomerase</keyword>
<dbReference type="PROSITE" id="PS50198">
    <property type="entry name" value="PPIC_PPIASE_2"/>
    <property type="match status" value="1"/>
</dbReference>
<evidence type="ECO:0000256" key="4">
    <source>
        <dbReference type="ARBA" id="ARBA00022729"/>
    </source>
</evidence>
<feature type="chain" id="PRO_5038417948" description="peptidylprolyl isomerase" evidence="8">
    <location>
        <begin position="20"/>
        <end position="258"/>
    </location>
</feature>
<dbReference type="InterPro" id="IPR023058">
    <property type="entry name" value="PPIase_PpiC_CS"/>
</dbReference>
<dbReference type="EC" id="5.2.1.8" evidence="3"/>
<dbReference type="GO" id="GO:0003755">
    <property type="term" value="F:peptidyl-prolyl cis-trans isomerase activity"/>
    <property type="evidence" value="ECO:0007669"/>
    <property type="project" value="UniProtKB-KW"/>
</dbReference>
<dbReference type="EMBL" id="JAATIZ010000001">
    <property type="protein sequence ID" value="NJB63820.1"/>
    <property type="molecule type" value="Genomic_DNA"/>
</dbReference>
<evidence type="ECO:0000313" key="11">
    <source>
        <dbReference type="EMBL" id="NJB63820.1"/>
    </source>
</evidence>